<dbReference type="PANTHER" id="PTHR12788:SF10">
    <property type="entry name" value="PROTEIN-TYROSINE SULFOTRANSFERASE"/>
    <property type="match status" value="1"/>
</dbReference>
<proteinExistence type="predicted"/>
<protein>
    <submittedName>
        <fullName evidence="2">Protein-tyrosine sulfotransferase</fullName>
    </submittedName>
</protein>
<dbReference type="Gene3D" id="3.40.50.300">
    <property type="entry name" value="P-loop containing nucleotide triphosphate hydrolases"/>
    <property type="match status" value="1"/>
</dbReference>
<reference evidence="2 3" key="1">
    <citation type="journal article" date="2015" name="Environ. Microbiol.">
        <title>Methane oxidation coupled to nitrate reduction under hypoxia by the Gammaproteobacterium Methylomonas denitrificans, sp. nov. type strain FJG1.</title>
        <authorList>
            <person name="Kits K.D."/>
            <person name="Klotz M.G."/>
            <person name="Stein L.Y."/>
        </authorList>
    </citation>
    <scope>NUCLEOTIDE SEQUENCE [LARGE SCALE GENOMIC DNA]</scope>
    <source>
        <strain evidence="2 3">FJG1</strain>
    </source>
</reference>
<gene>
    <name evidence="2" type="ORF">JT25_009555</name>
</gene>
<evidence type="ECO:0000256" key="1">
    <source>
        <dbReference type="ARBA" id="ARBA00022679"/>
    </source>
</evidence>
<accession>A0A126T3S3</accession>
<dbReference type="Pfam" id="PF13469">
    <property type="entry name" value="Sulfotransfer_3"/>
    <property type="match status" value="1"/>
</dbReference>
<keyword evidence="1 2" id="KW-0808">Transferase</keyword>
<dbReference type="STRING" id="1538553.JT25_009555"/>
<evidence type="ECO:0000313" key="2">
    <source>
        <dbReference type="EMBL" id="AMK76733.1"/>
    </source>
</evidence>
<sequence length="384" mass="44287">MAITLKERPLFIIGSERSGTTLLMAMLGNHPRIAVPEVAWYYPRFRPYLFSYGDLSQTQNLRTLADEMVFGLKTPFWDMPVNPATIVDEILASAPQPNFAGIYTAMFERYARWQNKPRWGEKTPHNLFYVGQILEDFPNAQFVFLTRDGRDASAEYLRSAFGPTNIFAAARTWKLCQNAVKPWRETLDTGQWLDVGYEQLARDPLPVLRTVCAFLGEEFSPALLDFHRGTIAQRRGQTRDHAPLGQPVSTQWIGRYRRELSLEEQAIFATIAGQELTEAGYSVDVEPAQIDDKELNLYLERDQRTRAALLGAPDGHLVHESYNDWLIDQRLERKRRGFWSDQDVPAEFPHGHPQEEEIAGYRAQRRWKEHFGVKRVYTSHEVVL</sequence>
<dbReference type="PANTHER" id="PTHR12788">
    <property type="entry name" value="PROTEIN-TYROSINE SULFOTRANSFERASE 2"/>
    <property type="match status" value="1"/>
</dbReference>
<name>A0A126T3S3_9GAMM</name>
<organism evidence="2 3">
    <name type="scientific">Methylomonas denitrificans</name>
    <dbReference type="NCBI Taxonomy" id="1538553"/>
    <lineage>
        <taxon>Bacteria</taxon>
        <taxon>Pseudomonadati</taxon>
        <taxon>Pseudomonadota</taxon>
        <taxon>Gammaproteobacteria</taxon>
        <taxon>Methylococcales</taxon>
        <taxon>Methylococcaceae</taxon>
        <taxon>Methylomonas</taxon>
    </lineage>
</organism>
<dbReference type="KEGG" id="mdn:JT25_009555"/>
<dbReference type="GO" id="GO:0008476">
    <property type="term" value="F:protein-tyrosine sulfotransferase activity"/>
    <property type="evidence" value="ECO:0007669"/>
    <property type="project" value="InterPro"/>
</dbReference>
<dbReference type="AlphaFoldDB" id="A0A126T3S3"/>
<keyword evidence="3" id="KW-1185">Reference proteome</keyword>
<evidence type="ECO:0000313" key="3">
    <source>
        <dbReference type="Proteomes" id="UP000030512"/>
    </source>
</evidence>
<dbReference type="OrthoDB" id="9815894at2"/>
<dbReference type="InterPro" id="IPR027417">
    <property type="entry name" value="P-loop_NTPase"/>
</dbReference>
<dbReference type="EMBL" id="CP014476">
    <property type="protein sequence ID" value="AMK76733.1"/>
    <property type="molecule type" value="Genomic_DNA"/>
</dbReference>
<dbReference type="Proteomes" id="UP000030512">
    <property type="component" value="Chromosome"/>
</dbReference>
<dbReference type="InterPro" id="IPR026634">
    <property type="entry name" value="TPST-like"/>
</dbReference>
<dbReference type="RefSeq" id="WP_036280097.1">
    <property type="nucleotide sequence ID" value="NZ_CP014476.1"/>
</dbReference>
<dbReference type="SUPFAM" id="SSF52540">
    <property type="entry name" value="P-loop containing nucleoside triphosphate hydrolases"/>
    <property type="match status" value="1"/>
</dbReference>